<gene>
    <name evidence="3" type="primary">yrkI</name>
    <name evidence="3" type="ORF">FAK_21720</name>
</gene>
<dbReference type="PROSITE" id="PS01148">
    <property type="entry name" value="UPF0033"/>
    <property type="match status" value="1"/>
</dbReference>
<dbReference type="Gene3D" id="3.30.110.40">
    <property type="entry name" value="TusA-like domain"/>
    <property type="match status" value="1"/>
</dbReference>
<dbReference type="PANTHER" id="PTHR33279">
    <property type="entry name" value="SULFUR CARRIER PROTEIN YEDF-RELATED"/>
    <property type="match status" value="1"/>
</dbReference>
<dbReference type="RefSeq" id="WP_338599059.1">
    <property type="nucleotide sequence ID" value="NZ_AP028679.1"/>
</dbReference>
<evidence type="ECO:0000313" key="4">
    <source>
        <dbReference type="Proteomes" id="UP001366166"/>
    </source>
</evidence>
<reference evidence="4" key="1">
    <citation type="journal article" date="2023" name="Arch. Microbiol.">
        <title>Desulfoferula mesophilus gen. nov. sp. nov., a mesophilic sulfate-reducing bacterium isolated from a brackish lake sediment.</title>
        <authorList>
            <person name="Watanabe T."/>
            <person name="Yabe T."/>
            <person name="Tsuji J.M."/>
            <person name="Fukui M."/>
        </authorList>
    </citation>
    <scope>NUCLEOTIDE SEQUENCE [LARGE SCALE GENOMIC DNA]</scope>
    <source>
        <strain evidence="4">12FAK</strain>
    </source>
</reference>
<comment type="similarity">
    <text evidence="1">Belongs to the sulfur carrier protein TusA family.</text>
</comment>
<protein>
    <submittedName>
        <fullName evidence="3">UPF0033 protein YrkI</fullName>
    </submittedName>
</protein>
<dbReference type="InterPro" id="IPR036868">
    <property type="entry name" value="TusA-like_sf"/>
</dbReference>
<sequence length="78" mass="8706">MADWTPDEVLDARGLSCPMPILKTKKIMKTLKSGQILEIQGTDPGTRNDLPAFTERSGDEFLGEEQKDGYISFFVKKA</sequence>
<dbReference type="KEGG" id="dmp:FAK_21720"/>
<dbReference type="SUPFAM" id="SSF64307">
    <property type="entry name" value="SirA-like"/>
    <property type="match status" value="1"/>
</dbReference>
<dbReference type="Proteomes" id="UP001366166">
    <property type="component" value="Chromosome"/>
</dbReference>
<keyword evidence="4" id="KW-1185">Reference proteome</keyword>
<dbReference type="CDD" id="cd00291">
    <property type="entry name" value="SirA_YedF_YeeD"/>
    <property type="match status" value="1"/>
</dbReference>
<name>A0AAU9ED69_9BACT</name>
<dbReference type="PANTHER" id="PTHR33279:SF6">
    <property type="entry name" value="SULFUR CARRIER PROTEIN YEDF-RELATED"/>
    <property type="match status" value="1"/>
</dbReference>
<dbReference type="AlphaFoldDB" id="A0AAU9ED69"/>
<organism evidence="3 4">
    <name type="scientific">Desulfoferula mesophila</name>
    <dbReference type="NCBI Taxonomy" id="3058419"/>
    <lineage>
        <taxon>Bacteria</taxon>
        <taxon>Pseudomonadati</taxon>
        <taxon>Thermodesulfobacteriota</taxon>
        <taxon>Desulfarculia</taxon>
        <taxon>Desulfarculales</taxon>
        <taxon>Desulfarculaceae</taxon>
        <taxon>Desulfoferula</taxon>
    </lineage>
</organism>
<dbReference type="EMBL" id="AP028679">
    <property type="protein sequence ID" value="BEQ15106.1"/>
    <property type="molecule type" value="Genomic_DNA"/>
</dbReference>
<evidence type="ECO:0000259" key="2">
    <source>
        <dbReference type="PROSITE" id="PS01148"/>
    </source>
</evidence>
<feature type="domain" description="UPF0033" evidence="2">
    <location>
        <begin position="10"/>
        <end position="34"/>
    </location>
</feature>
<dbReference type="Pfam" id="PF01206">
    <property type="entry name" value="TusA"/>
    <property type="match status" value="1"/>
</dbReference>
<dbReference type="InterPro" id="IPR001455">
    <property type="entry name" value="TusA-like"/>
</dbReference>
<evidence type="ECO:0000256" key="1">
    <source>
        <dbReference type="ARBA" id="ARBA00008984"/>
    </source>
</evidence>
<accession>A0AAU9ED69</accession>
<evidence type="ECO:0000313" key="3">
    <source>
        <dbReference type="EMBL" id="BEQ15106.1"/>
    </source>
</evidence>
<proteinExistence type="inferred from homology"/>